<dbReference type="RefSeq" id="WP_042985196.1">
    <property type="nucleotide sequence ID" value="NZ_JMQC01000012.1"/>
</dbReference>
<dbReference type="EMBL" id="JMQC01000012">
    <property type="protein sequence ID" value="KFM94806.1"/>
    <property type="molecule type" value="Genomic_DNA"/>
</dbReference>
<proteinExistence type="predicted"/>
<dbReference type="Pfam" id="PF18741">
    <property type="entry name" value="MTES_1575"/>
    <property type="match status" value="1"/>
</dbReference>
<dbReference type="AlphaFoldDB" id="A0A090Y9D3"/>
<accession>A0A090Y9D3</accession>
<protein>
    <submittedName>
        <fullName evidence="3">DUF559 domain-containing protein</fullName>
    </submittedName>
</protein>
<dbReference type="Gene3D" id="3.40.960.10">
    <property type="entry name" value="VSR Endonuclease"/>
    <property type="match status" value="1"/>
</dbReference>
<dbReference type="InterPro" id="IPR011335">
    <property type="entry name" value="Restrct_endonuc-II-like"/>
</dbReference>
<dbReference type="SUPFAM" id="SSF52980">
    <property type="entry name" value="Restriction endonuclease-like"/>
    <property type="match status" value="1"/>
</dbReference>
<feature type="domain" description="Restriction endonuclease type II-like" evidence="1">
    <location>
        <begin position="42"/>
        <end position="135"/>
    </location>
</feature>
<keyword evidence="5" id="KW-1185">Reference proteome</keyword>
<name>A0A090Y9D3_9BACI</name>
<evidence type="ECO:0000313" key="4">
    <source>
        <dbReference type="Proteomes" id="UP000029389"/>
    </source>
</evidence>
<dbReference type="InterPro" id="IPR049468">
    <property type="entry name" value="Restrct_endonuc-II-like_dom"/>
</dbReference>
<evidence type="ECO:0000313" key="3">
    <source>
        <dbReference type="EMBL" id="RFT64506.1"/>
    </source>
</evidence>
<reference evidence="2 4" key="1">
    <citation type="submission" date="2014-04" db="EMBL/GenBank/DDBJ databases">
        <authorList>
            <person name="Bishop-Lilly K.A."/>
            <person name="Broomall S.M."/>
            <person name="Chain P.S."/>
            <person name="Chertkov O."/>
            <person name="Coyne S.R."/>
            <person name="Daligault H.E."/>
            <person name="Davenport K.W."/>
            <person name="Erkkila T."/>
            <person name="Frey K.G."/>
            <person name="Gibbons H.S."/>
            <person name="Gu W."/>
            <person name="Jaissle J."/>
            <person name="Johnson S.L."/>
            <person name="Koroleva G.I."/>
            <person name="Ladner J.T."/>
            <person name="Lo C.-C."/>
            <person name="Minogue T.D."/>
            <person name="Munk C."/>
            <person name="Palacios G.F."/>
            <person name="Redden C.L."/>
            <person name="Rosenzweig C.N."/>
            <person name="Scholz M.B."/>
            <person name="Teshima H."/>
            <person name="Xu Y."/>
        </authorList>
    </citation>
    <scope>NUCLEOTIDE SEQUENCE [LARGE SCALE GENOMIC DNA]</scope>
    <source>
        <strain evidence="2 4">BHP</strain>
    </source>
</reference>
<gene>
    <name evidence="3" type="ORF">D0U04_21745</name>
    <name evidence="2" type="ORF">DJ93_5983</name>
</gene>
<dbReference type="Proteomes" id="UP000029389">
    <property type="component" value="Unassembled WGS sequence"/>
</dbReference>
<dbReference type="PATRIC" id="fig|1405.8.peg.6076"/>
<organism evidence="2 4">
    <name type="scientific">Bacillus clarus</name>
    <dbReference type="NCBI Taxonomy" id="2338372"/>
    <lineage>
        <taxon>Bacteria</taxon>
        <taxon>Bacillati</taxon>
        <taxon>Bacillota</taxon>
        <taxon>Bacilli</taxon>
        <taxon>Bacillales</taxon>
        <taxon>Bacillaceae</taxon>
        <taxon>Bacillus</taxon>
        <taxon>Bacillus cereus group</taxon>
    </lineage>
</organism>
<evidence type="ECO:0000313" key="5">
    <source>
        <dbReference type="Proteomes" id="UP000264294"/>
    </source>
</evidence>
<sequence length="157" mass="18305">MSGFLVVIAALIFFYVLANVTAKNSYDPDSDVKRKQCANNLERKVYDHLRYMGLSPTVQEKVGKYRLDFAVFGNNGKKLCIEVDGYIFHNTPEGKKKDRIRDAYLRKMGWEVLRISDRQLKEDLHACMRKIEAKLYDMDLLPEEHPSIQFKLQAKNE</sequence>
<comment type="caution">
    <text evidence="2">The sequence shown here is derived from an EMBL/GenBank/DDBJ whole genome shotgun (WGS) entry which is preliminary data.</text>
</comment>
<dbReference type="EMBL" id="QVOD01000034">
    <property type="protein sequence ID" value="RFT64506.1"/>
    <property type="molecule type" value="Genomic_DNA"/>
</dbReference>
<evidence type="ECO:0000313" key="2">
    <source>
        <dbReference type="EMBL" id="KFM94806.1"/>
    </source>
</evidence>
<reference evidence="3 5" key="2">
    <citation type="submission" date="2018-08" db="EMBL/GenBank/DDBJ databases">
        <title>Bacillus clarus sp. nov. strain PS00077A.</title>
        <authorList>
            <person name="Mendez Acevedo M."/>
            <person name="Carroll L."/>
            <person name="Mukherjee M."/>
            <person name="Wiedmann M."/>
            <person name="Kovac J."/>
        </authorList>
    </citation>
    <scope>NUCLEOTIDE SEQUENCE [LARGE SCALE GENOMIC DNA]</scope>
    <source>
        <strain evidence="3 5">PS00077A</strain>
    </source>
</reference>
<evidence type="ECO:0000259" key="1">
    <source>
        <dbReference type="Pfam" id="PF18741"/>
    </source>
</evidence>
<dbReference type="Proteomes" id="UP000264294">
    <property type="component" value="Unassembled WGS sequence"/>
</dbReference>